<sequence length="255" mass="28051">MKNTMYHMAFYNKFLMIKKTKGNPIDFYRLVSLIGIFVSFFSVNVHAATDEQLKAIKQAAESFIEQQIDTPKNGTLQVEAVRVDSRIHATDCPTPLTTSLPGKLNTSGNTSVLVECPEDDWKVYVPVKSELMMPLVTAITSLSRGHSISPQDLTLTLVGSRVYRRGGYINQDDIIGARIKRSVRAGEVVEKNDICMVCRNDSVIIKAVKGELSILTKGTALSDGVLGEKVNVENDKSKRIVSGIVTAVGEVSIRF</sequence>
<evidence type="ECO:0000313" key="9">
    <source>
        <dbReference type="EMBL" id="RYU49462.1"/>
    </source>
</evidence>
<evidence type="ECO:0000256" key="4">
    <source>
        <dbReference type="ARBA" id="ARBA00022729"/>
    </source>
</evidence>
<dbReference type="InterPro" id="IPR013974">
    <property type="entry name" value="SAF"/>
</dbReference>
<keyword evidence="4" id="KW-0732">Signal</keyword>
<dbReference type="Pfam" id="PF13144">
    <property type="entry name" value="ChapFlgA"/>
    <property type="match status" value="1"/>
</dbReference>
<protein>
    <recommendedName>
        <fullName evidence="3">Flagella basal body P-ring formation protein FlgA</fullName>
    </recommendedName>
</protein>
<evidence type="ECO:0000256" key="5">
    <source>
        <dbReference type="ARBA" id="ARBA00022764"/>
    </source>
</evidence>
<dbReference type="OrthoDB" id="5729023at2"/>
<evidence type="ECO:0000313" key="8">
    <source>
        <dbReference type="EMBL" id="RYU48494.1"/>
    </source>
</evidence>
<evidence type="ECO:0000256" key="6">
    <source>
        <dbReference type="ARBA" id="ARBA00025643"/>
    </source>
</evidence>
<dbReference type="EMBL" id="SEZK01000031">
    <property type="protein sequence ID" value="RYU49462.1"/>
    <property type="molecule type" value="Genomic_DNA"/>
</dbReference>
<dbReference type="Pfam" id="PF17656">
    <property type="entry name" value="ChapFlgA_N"/>
    <property type="match status" value="1"/>
</dbReference>
<name>A0A4Q5KPG1_9GAMM</name>
<evidence type="ECO:0000313" key="12">
    <source>
        <dbReference type="Proteomes" id="UP000294063"/>
    </source>
</evidence>
<keyword evidence="8" id="KW-0969">Cilium</keyword>
<dbReference type="Gene3D" id="3.90.1210.10">
    <property type="entry name" value="Antifreeze-like/N-acetylneuraminic acid synthase C-terminal domain"/>
    <property type="match status" value="1"/>
</dbReference>
<dbReference type="CDD" id="cd11614">
    <property type="entry name" value="SAF_CpaB_FlgA_like"/>
    <property type="match status" value="1"/>
</dbReference>
<keyword evidence="8" id="KW-0966">Cell projection</keyword>
<evidence type="ECO:0000256" key="1">
    <source>
        <dbReference type="ARBA" id="ARBA00004418"/>
    </source>
</evidence>
<reference evidence="11 12" key="1">
    <citation type="submission" date="2019-02" db="EMBL/GenBank/DDBJ databases">
        <title>Genome sequences of Aliivibrio finisterrensis strains from farmed Atlantic salmon.</title>
        <authorList>
            <person name="Bowman J.P."/>
        </authorList>
    </citation>
    <scope>NUCLEOTIDE SEQUENCE [LARGE SCALE GENOMIC DNA]</scope>
    <source>
        <strain evidence="10 13">A21</strain>
        <strain evidence="8 11">A32</strain>
        <strain evidence="9 12">A46</strain>
    </source>
</reference>
<evidence type="ECO:0000313" key="10">
    <source>
        <dbReference type="EMBL" id="RYU62107.1"/>
    </source>
</evidence>
<dbReference type="SMART" id="SM00858">
    <property type="entry name" value="SAF"/>
    <property type="match status" value="1"/>
</dbReference>
<dbReference type="EMBL" id="SEZN01000038">
    <property type="protein sequence ID" value="RYU62107.1"/>
    <property type="molecule type" value="Genomic_DNA"/>
</dbReference>
<keyword evidence="5" id="KW-0574">Periplasm</keyword>
<keyword evidence="8" id="KW-0282">Flagellum</keyword>
<dbReference type="InterPro" id="IPR039246">
    <property type="entry name" value="Flagellar_FlgA"/>
</dbReference>
<evidence type="ECO:0000256" key="2">
    <source>
        <dbReference type="ARBA" id="ARBA00010474"/>
    </source>
</evidence>
<dbReference type="NCBIfam" id="TIGR03170">
    <property type="entry name" value="flgA_cterm"/>
    <property type="match status" value="1"/>
</dbReference>
<dbReference type="EMBL" id="SEZJ01000001">
    <property type="protein sequence ID" value="RYU48494.1"/>
    <property type="molecule type" value="Genomic_DNA"/>
</dbReference>
<dbReference type="InterPro" id="IPR041231">
    <property type="entry name" value="FlgA_N"/>
</dbReference>
<dbReference type="GO" id="GO:0042597">
    <property type="term" value="C:periplasmic space"/>
    <property type="evidence" value="ECO:0007669"/>
    <property type="project" value="UniProtKB-SubCell"/>
</dbReference>
<evidence type="ECO:0000313" key="13">
    <source>
        <dbReference type="Proteomes" id="UP000294166"/>
    </source>
</evidence>
<evidence type="ECO:0000313" key="11">
    <source>
        <dbReference type="Proteomes" id="UP000293465"/>
    </source>
</evidence>
<comment type="caution">
    <text evidence="8">The sequence shown here is derived from an EMBL/GenBank/DDBJ whole genome shotgun (WGS) entry which is preliminary data.</text>
</comment>
<dbReference type="GO" id="GO:0044780">
    <property type="term" value="P:bacterial-type flagellum assembly"/>
    <property type="evidence" value="ECO:0007669"/>
    <property type="project" value="InterPro"/>
</dbReference>
<dbReference type="Proteomes" id="UP000294063">
    <property type="component" value="Unassembled WGS sequence"/>
</dbReference>
<keyword evidence="13" id="KW-1185">Reference proteome</keyword>
<dbReference type="Proteomes" id="UP000294166">
    <property type="component" value="Unassembled WGS sequence"/>
</dbReference>
<comment type="function">
    <text evidence="6">Involved in the assembly process of the P-ring formation. It may associate with FlgF on the rod constituting a structure essential for the P-ring assembly or may act as a modulator protein for the P-ring assembly.</text>
</comment>
<dbReference type="InterPro" id="IPR017585">
    <property type="entry name" value="SAF_FlgA"/>
</dbReference>
<dbReference type="PANTHER" id="PTHR36307:SF1">
    <property type="entry name" value="FLAGELLA BASAL BODY P-RING FORMATION PROTEIN FLGA"/>
    <property type="match status" value="1"/>
</dbReference>
<evidence type="ECO:0000259" key="7">
    <source>
        <dbReference type="SMART" id="SM00858"/>
    </source>
</evidence>
<proteinExistence type="inferred from homology"/>
<evidence type="ECO:0000256" key="3">
    <source>
        <dbReference type="ARBA" id="ARBA00014754"/>
    </source>
</evidence>
<dbReference type="Gene3D" id="2.30.30.760">
    <property type="match status" value="1"/>
</dbReference>
<comment type="subcellular location">
    <subcellularLocation>
        <location evidence="1">Periplasm</location>
    </subcellularLocation>
</comment>
<organism evidence="8 11">
    <name type="scientific">Aliivibrio finisterrensis</name>
    <dbReference type="NCBI Taxonomy" id="511998"/>
    <lineage>
        <taxon>Bacteria</taxon>
        <taxon>Pseudomonadati</taxon>
        <taxon>Pseudomonadota</taxon>
        <taxon>Gammaproteobacteria</taxon>
        <taxon>Vibrionales</taxon>
        <taxon>Vibrionaceae</taxon>
        <taxon>Aliivibrio</taxon>
    </lineage>
</organism>
<dbReference type="PANTHER" id="PTHR36307">
    <property type="entry name" value="FLAGELLA BASAL BODY P-RING FORMATION PROTEIN FLGA"/>
    <property type="match status" value="1"/>
</dbReference>
<dbReference type="AlphaFoldDB" id="A0A4Q5KPG1"/>
<gene>
    <name evidence="8" type="primary">flgA</name>
    <name evidence="8" type="ORF">ERW49_00585</name>
    <name evidence="10" type="ORF">ERW53_16995</name>
    <name evidence="9" type="ORF">ERW57_15075</name>
</gene>
<comment type="similarity">
    <text evidence="2">Belongs to the FlgA family.</text>
</comment>
<accession>A0A4Q5KPG1</accession>
<dbReference type="Proteomes" id="UP000293465">
    <property type="component" value="Unassembled WGS sequence"/>
</dbReference>
<feature type="domain" description="SAF" evidence="7">
    <location>
        <begin position="133"/>
        <end position="195"/>
    </location>
</feature>